<evidence type="ECO:0000313" key="2">
    <source>
        <dbReference type="Proteomes" id="UP001269081"/>
    </source>
</evidence>
<accession>A0ABU1Y625</accession>
<dbReference type="Proteomes" id="UP001269081">
    <property type="component" value="Unassembled WGS sequence"/>
</dbReference>
<evidence type="ECO:0000313" key="1">
    <source>
        <dbReference type="EMBL" id="MDR7209669.1"/>
    </source>
</evidence>
<protein>
    <submittedName>
        <fullName evidence="1">Uncharacterized protein</fullName>
    </submittedName>
</protein>
<reference evidence="1 2" key="1">
    <citation type="submission" date="2023-07" db="EMBL/GenBank/DDBJ databases">
        <title>Sorghum-associated microbial communities from plants grown in Nebraska, USA.</title>
        <authorList>
            <person name="Schachtman D."/>
        </authorList>
    </citation>
    <scope>NUCLEOTIDE SEQUENCE [LARGE SCALE GENOMIC DNA]</scope>
    <source>
        <strain evidence="1 2">4129</strain>
    </source>
</reference>
<proteinExistence type="predicted"/>
<organism evidence="1 2">
    <name type="scientific">Flavobacterium piscis</name>
    <dbReference type="NCBI Taxonomy" id="1114874"/>
    <lineage>
        <taxon>Bacteria</taxon>
        <taxon>Pseudomonadati</taxon>
        <taxon>Bacteroidota</taxon>
        <taxon>Flavobacteriia</taxon>
        <taxon>Flavobacteriales</taxon>
        <taxon>Flavobacteriaceae</taxon>
        <taxon>Flavobacterium</taxon>
    </lineage>
</organism>
<name>A0ABU1Y625_9FLAO</name>
<comment type="caution">
    <text evidence="1">The sequence shown here is derived from an EMBL/GenBank/DDBJ whole genome shotgun (WGS) entry which is preliminary data.</text>
</comment>
<dbReference type="EMBL" id="JAVDWQ010000004">
    <property type="protein sequence ID" value="MDR7209669.1"/>
    <property type="molecule type" value="Genomic_DNA"/>
</dbReference>
<sequence>MFGEIQATTSLDKKKTYSNHDCLYARNVKWNKHGGSNY</sequence>
<keyword evidence="2" id="KW-1185">Reference proteome</keyword>
<gene>
    <name evidence="1" type="ORF">J2W48_001607</name>
</gene>